<feature type="transmembrane region" description="Helical" evidence="7">
    <location>
        <begin position="249"/>
        <end position="268"/>
    </location>
</feature>
<comment type="subcellular location">
    <subcellularLocation>
        <location evidence="1">Membrane</location>
        <topology evidence="1">Multi-pass membrane protein</topology>
    </subcellularLocation>
</comment>
<gene>
    <name evidence="9" type="ORF">C1SCF055_LOCUS33870</name>
</gene>
<evidence type="ECO:0000256" key="5">
    <source>
        <dbReference type="SAM" id="Coils"/>
    </source>
</evidence>
<dbReference type="PANTHER" id="PTHR10037">
    <property type="entry name" value="VOLTAGE-GATED CATION CHANNEL CALCIUM AND SODIUM"/>
    <property type="match status" value="1"/>
</dbReference>
<keyword evidence="5" id="KW-0175">Coiled coil</keyword>
<feature type="domain" description="Ion transport" evidence="8">
    <location>
        <begin position="248"/>
        <end position="500"/>
    </location>
</feature>
<dbReference type="Gene3D" id="1.20.120.350">
    <property type="entry name" value="Voltage-gated potassium channels. Chain C"/>
    <property type="match status" value="1"/>
</dbReference>
<evidence type="ECO:0000313" key="12">
    <source>
        <dbReference type="Proteomes" id="UP001152797"/>
    </source>
</evidence>
<accession>A0A9P1DEA7</accession>
<feature type="region of interest" description="Disordered" evidence="6">
    <location>
        <begin position="1151"/>
        <end position="1185"/>
    </location>
</feature>
<dbReference type="OrthoDB" id="431720at2759"/>
<evidence type="ECO:0000256" key="2">
    <source>
        <dbReference type="ARBA" id="ARBA00022692"/>
    </source>
</evidence>
<feature type="transmembrane region" description="Helical" evidence="7">
    <location>
        <begin position="320"/>
        <end position="343"/>
    </location>
</feature>
<dbReference type="EMBL" id="CAMXCT030004279">
    <property type="protein sequence ID" value="CAL4795735.1"/>
    <property type="molecule type" value="Genomic_DNA"/>
</dbReference>
<feature type="compositionally biased region" description="Polar residues" evidence="6">
    <location>
        <begin position="153"/>
        <end position="167"/>
    </location>
</feature>
<evidence type="ECO:0000259" key="8">
    <source>
        <dbReference type="Pfam" id="PF00520"/>
    </source>
</evidence>
<comment type="caution">
    <text evidence="9">The sequence shown here is derived from an EMBL/GenBank/DDBJ whole genome shotgun (WGS) entry which is preliminary data.</text>
</comment>
<organism evidence="9">
    <name type="scientific">Cladocopium goreaui</name>
    <dbReference type="NCBI Taxonomy" id="2562237"/>
    <lineage>
        <taxon>Eukaryota</taxon>
        <taxon>Sar</taxon>
        <taxon>Alveolata</taxon>
        <taxon>Dinophyceae</taxon>
        <taxon>Suessiales</taxon>
        <taxon>Symbiodiniaceae</taxon>
        <taxon>Cladocopium</taxon>
    </lineage>
</organism>
<dbReference type="Proteomes" id="UP001152797">
    <property type="component" value="Unassembled WGS sequence"/>
</dbReference>
<dbReference type="InterPro" id="IPR005821">
    <property type="entry name" value="Ion_trans_dom"/>
</dbReference>
<name>A0A9P1DEA7_9DINO</name>
<feature type="coiled-coil region" evidence="5">
    <location>
        <begin position="809"/>
        <end position="836"/>
    </location>
</feature>
<feature type="transmembrane region" description="Helical" evidence="7">
    <location>
        <begin position="289"/>
        <end position="308"/>
    </location>
</feature>
<evidence type="ECO:0000313" key="11">
    <source>
        <dbReference type="EMBL" id="CAL4795735.1"/>
    </source>
</evidence>
<evidence type="ECO:0000256" key="3">
    <source>
        <dbReference type="ARBA" id="ARBA00022989"/>
    </source>
</evidence>
<evidence type="ECO:0000256" key="1">
    <source>
        <dbReference type="ARBA" id="ARBA00004141"/>
    </source>
</evidence>
<dbReference type="Gene3D" id="1.10.287.70">
    <property type="match status" value="1"/>
</dbReference>
<evidence type="ECO:0000256" key="6">
    <source>
        <dbReference type="SAM" id="MobiDB-lite"/>
    </source>
</evidence>
<dbReference type="PANTHER" id="PTHR10037:SF62">
    <property type="entry name" value="SODIUM CHANNEL PROTEIN 60E"/>
    <property type="match status" value="1"/>
</dbReference>
<reference evidence="9" key="1">
    <citation type="submission" date="2022-10" db="EMBL/GenBank/DDBJ databases">
        <authorList>
            <person name="Chen Y."/>
            <person name="Dougan E. K."/>
            <person name="Chan C."/>
            <person name="Rhodes N."/>
            <person name="Thang M."/>
        </authorList>
    </citation>
    <scope>NUCLEOTIDE SEQUENCE</scope>
</reference>
<feature type="region of interest" description="Disordered" evidence="6">
    <location>
        <begin position="100"/>
        <end position="167"/>
    </location>
</feature>
<feature type="transmembrane region" description="Helical" evidence="7">
    <location>
        <begin position="481"/>
        <end position="501"/>
    </location>
</feature>
<dbReference type="InterPro" id="IPR043203">
    <property type="entry name" value="VGCC_Ca_Na"/>
</dbReference>
<dbReference type="EMBL" id="CAMXCT010004279">
    <property type="protein sequence ID" value="CAI4008423.1"/>
    <property type="molecule type" value="Genomic_DNA"/>
</dbReference>
<proteinExistence type="predicted"/>
<reference evidence="10" key="2">
    <citation type="submission" date="2024-04" db="EMBL/GenBank/DDBJ databases">
        <authorList>
            <person name="Chen Y."/>
            <person name="Shah S."/>
            <person name="Dougan E. K."/>
            <person name="Thang M."/>
            <person name="Chan C."/>
        </authorList>
    </citation>
    <scope>NUCLEOTIDE SEQUENCE [LARGE SCALE GENOMIC DNA]</scope>
</reference>
<sequence>MASLNKDDATSSFDVATSLFIQCRMAHQELQAVASKEGKLLNRLCDELQSLRKSQVPQSFEVALRNDSEIDSPPERPELRSFNPDTSRITKIAVFDEEGSPKLRLPLPPGISESSELPNERNAVSPVMSRPSERASQDSNSTWHKSISRRISVHSNESKGQSKPRRTMTTMAMESDPVQSYSINGIKKKEQMVPRNTLVNVLKTSFGTEKRSAWWSNSILNIVDTFERCWQLEEPERTGCLAKVVKSNFFGMVCGAVIFANAIFILYATDYEMQNLHQPVSSDAEKISVAELLLASFYVFELLLKLIVHRFYFFWNAEMAWNWFDFVLVLFSIIENILSFVLLSTSEESGESGRSGVNLGFLRLLRLCKIVKILRVFRTLRFFSELRLMLDCVVGSLMNVFWCLIMLLFVMYVFALLLQQGVVQHLQEAKPSSDQGAGCAEGGLQTYFSSVGVTVVTLFQSCTSGVDWNEPYKALQETGSFLPVSFLLYIAFVFISVWNIVTSSFVEKALKLAQPDVDMLILEQQLQDFEDCRMLATLFKKMLLTDEQGREHLGLEEFRKLVETDEFRSYLQTRGIDIKNAETFFKMLVELQGEETIDAHTFANACVRMKGAATSIDLQTVMFTTHLMNKEQRRAFQNLFSRLVRIAQPDATEQRLADAEQALAESLWLSQKGQRISKVEVKVERHLRTQELLHLRLAWQAWEDMVKEKKRQADVPPEVQAPEERQVAETRQGLQPVQSRRGHTVRQRGYASWETLGPVPGEKGKAADGKVDLIDLDVPRGHGLQGWIRERSDLHMKIQLLRDQLYQERQAAIESANNSQLAVEALQEELQMEKEKLRTQGTLQRAYLQSEISSQDAERLKAERALEAVRKRSLAKMINPRILTKVFRAWARTFRQTVEAVSMLKQLPSVDSPRRLRFLIEDAERDSFSVQLDDWLEDPDDPRSEQEQIYDTRGLLKDQTKAALTFMLRSAAISSMSKVMEKADAMWGAVRLRISLFRGFSLSRCQAMEHHGLLFITFAGWARLLQQLAVTRLAVARSARVSKPFELAEYFYLWQALQQQSSETDKVLSRTMRGSLALSSAGCGFSGPDLVKLTFHFWRLHSGFAQRTRCIIHSYVPVQDSSWFSLVFFMWFACVHASINERAATTESLRAEMAKDAPESPANAPPQPHPAPDSPLNQPRSSIRSSIRGSRMLEIPIGDAVEEESAEQKELRLVTEAVEKAGSSLAVLRASANTYKIGEKTVQVQLRNDQVLVKQGAAFVPMAKFIGSGTPRGTQGTAGSSGTTTPPGARTPRSSTNAADAKAKASTPPSPRGKAPALPSSLAPPKGATGSKASSKASTAPSPKSKASPSPSPKAKALTLTVPKAQSKAQAAPVSPRSALAKAMAPKAKASGPASLLNAMAKAGNPCCACITAVYQSKLDMDGYGRFTIG</sequence>
<keyword evidence="2 7" id="KW-0812">Transmembrane</keyword>
<dbReference type="EMBL" id="CAMXCT020004279">
    <property type="protein sequence ID" value="CAL1161798.1"/>
    <property type="molecule type" value="Genomic_DNA"/>
</dbReference>
<keyword evidence="12" id="KW-1185">Reference proteome</keyword>
<feature type="compositionally biased region" description="Low complexity" evidence="6">
    <location>
        <begin position="1313"/>
        <end position="1357"/>
    </location>
</feature>
<evidence type="ECO:0000256" key="7">
    <source>
        <dbReference type="SAM" id="Phobius"/>
    </source>
</evidence>
<keyword evidence="3 7" id="KW-1133">Transmembrane helix</keyword>
<feature type="compositionally biased region" description="Pro residues" evidence="6">
    <location>
        <begin position="1163"/>
        <end position="1173"/>
    </location>
</feature>
<dbReference type="GO" id="GO:0005248">
    <property type="term" value="F:voltage-gated sodium channel activity"/>
    <property type="evidence" value="ECO:0007669"/>
    <property type="project" value="TreeGrafter"/>
</dbReference>
<feature type="region of interest" description="Disordered" evidence="6">
    <location>
        <begin position="711"/>
        <end position="748"/>
    </location>
</feature>
<protein>
    <submittedName>
        <fullName evidence="11">Voltage-dependent T-type calcium channel subunit alpha-1G (Cav3.1c) (NBR13) (Voltage-gated calcium channel subunit alpha Cav3.1)</fullName>
    </submittedName>
</protein>
<evidence type="ECO:0000313" key="9">
    <source>
        <dbReference type="EMBL" id="CAI4008423.1"/>
    </source>
</evidence>
<keyword evidence="4 7" id="KW-0472">Membrane</keyword>
<dbReference type="Pfam" id="PF00520">
    <property type="entry name" value="Ion_trans"/>
    <property type="match status" value="1"/>
</dbReference>
<dbReference type="GO" id="GO:0001518">
    <property type="term" value="C:voltage-gated sodium channel complex"/>
    <property type="evidence" value="ECO:0007669"/>
    <property type="project" value="TreeGrafter"/>
</dbReference>
<feature type="transmembrane region" description="Helical" evidence="7">
    <location>
        <begin position="397"/>
        <end position="418"/>
    </location>
</feature>
<feature type="compositionally biased region" description="Low complexity" evidence="6">
    <location>
        <begin position="1272"/>
        <end position="1296"/>
    </location>
</feature>
<feature type="region of interest" description="Disordered" evidence="6">
    <location>
        <begin position="1268"/>
        <end position="1375"/>
    </location>
</feature>
<dbReference type="InterPro" id="IPR027359">
    <property type="entry name" value="Volt_channel_dom_sf"/>
</dbReference>
<dbReference type="SUPFAM" id="SSF81324">
    <property type="entry name" value="Voltage-gated potassium channels"/>
    <property type="match status" value="1"/>
</dbReference>
<evidence type="ECO:0000256" key="4">
    <source>
        <dbReference type="ARBA" id="ARBA00023136"/>
    </source>
</evidence>
<evidence type="ECO:0000313" key="10">
    <source>
        <dbReference type="EMBL" id="CAL1161798.1"/>
    </source>
</evidence>